<dbReference type="RefSeq" id="WP_201310137.1">
    <property type="nucleotide sequence ID" value="NZ_BLYI01000023.1"/>
</dbReference>
<feature type="transmembrane region" description="Helical" evidence="1">
    <location>
        <begin position="21"/>
        <end position="38"/>
    </location>
</feature>
<reference evidence="2" key="1">
    <citation type="submission" date="2020-06" db="EMBL/GenBank/DDBJ databases">
        <title>Characterization of fructooligosaccharide metabolism and fructooligosaccharide-degrading enzymes in human commensal butyrate producers.</title>
        <authorList>
            <person name="Tanno H."/>
            <person name="Fujii T."/>
            <person name="Hirano K."/>
            <person name="Maeno S."/>
            <person name="Tonozuka T."/>
            <person name="Sakamoto M."/>
            <person name="Ohkuma M."/>
            <person name="Tochio T."/>
            <person name="Endo A."/>
        </authorList>
    </citation>
    <scope>NUCLEOTIDE SEQUENCE</scope>
    <source>
        <strain evidence="2">JCM 17466</strain>
    </source>
</reference>
<feature type="transmembrane region" description="Helical" evidence="1">
    <location>
        <begin position="105"/>
        <end position="123"/>
    </location>
</feature>
<accession>A0A916Q9M9</accession>
<feature type="transmembrane region" description="Helical" evidence="1">
    <location>
        <begin position="135"/>
        <end position="154"/>
    </location>
</feature>
<evidence type="ECO:0008006" key="4">
    <source>
        <dbReference type="Google" id="ProtNLM"/>
    </source>
</evidence>
<sequence length="254" mass="29018">MNERKGEIRRENRKALKKFTLVIVAAGIVGGFAGFFGTALSEQIKASSEIWTEITGNILFYLFPIVFLVLHIASFGIYSKYKKIKDMWDGEDEDSANQIEEKISYAIWAEYIATALGFLYFALMLGGEVFDSFGLWKGISVFLIFVINVVLVTIMQQKCVDLEKEMNPEKEGSVYDTKFSEKWLESCDEAEKMMIYRSAWASYRVMGTAYVVAWIVTFLANEFFDTGLFACCIVVLLWIIQTSVYCYKSIQISK</sequence>
<dbReference type="Proteomes" id="UP000613208">
    <property type="component" value="Unassembled WGS sequence"/>
</dbReference>
<protein>
    <recommendedName>
        <fullName evidence="4">DUF3169 family protein</fullName>
    </recommendedName>
</protein>
<dbReference type="AlphaFoldDB" id="A0A916Q9M9"/>
<keyword evidence="1" id="KW-1133">Transmembrane helix</keyword>
<keyword evidence="1" id="KW-0812">Transmembrane</keyword>
<proteinExistence type="predicted"/>
<comment type="caution">
    <text evidence="2">The sequence shown here is derived from an EMBL/GenBank/DDBJ whole genome shotgun (WGS) entry which is preliminary data.</text>
</comment>
<evidence type="ECO:0000313" key="2">
    <source>
        <dbReference type="EMBL" id="GFO84389.1"/>
    </source>
</evidence>
<gene>
    <name evidence="2" type="ORF">ANBU17_07360</name>
</gene>
<evidence type="ECO:0000256" key="1">
    <source>
        <dbReference type="SAM" id="Phobius"/>
    </source>
</evidence>
<feature type="transmembrane region" description="Helical" evidence="1">
    <location>
        <begin position="226"/>
        <end position="247"/>
    </location>
</feature>
<name>A0A916Q9M9_9FIRM</name>
<organism evidence="2 3">
    <name type="scientific">Anaerostipes butyraticus</name>
    <dbReference type="NCBI Taxonomy" id="645466"/>
    <lineage>
        <taxon>Bacteria</taxon>
        <taxon>Bacillati</taxon>
        <taxon>Bacillota</taxon>
        <taxon>Clostridia</taxon>
        <taxon>Lachnospirales</taxon>
        <taxon>Lachnospiraceae</taxon>
        <taxon>Anaerostipes</taxon>
    </lineage>
</organism>
<keyword evidence="1" id="KW-0472">Membrane</keyword>
<evidence type="ECO:0000313" key="3">
    <source>
        <dbReference type="Proteomes" id="UP000613208"/>
    </source>
</evidence>
<feature type="transmembrane region" description="Helical" evidence="1">
    <location>
        <begin position="201"/>
        <end position="220"/>
    </location>
</feature>
<dbReference type="Pfam" id="PF11368">
    <property type="entry name" value="DUF3169"/>
    <property type="match status" value="1"/>
</dbReference>
<dbReference type="EMBL" id="BLYI01000023">
    <property type="protein sequence ID" value="GFO84389.1"/>
    <property type="molecule type" value="Genomic_DNA"/>
</dbReference>
<keyword evidence="3" id="KW-1185">Reference proteome</keyword>
<feature type="transmembrane region" description="Helical" evidence="1">
    <location>
        <begin position="58"/>
        <end position="78"/>
    </location>
</feature>
<dbReference type="InterPro" id="IPR021509">
    <property type="entry name" value="DUF3169"/>
</dbReference>